<dbReference type="Gene3D" id="3.90.950.10">
    <property type="match status" value="1"/>
</dbReference>
<evidence type="ECO:0000256" key="5">
    <source>
        <dbReference type="ARBA" id="ARBA00022842"/>
    </source>
</evidence>
<comment type="function">
    <text evidence="11">Phosphatase that hydrolyzes non-canonical purine nucleotides such as XTP and ITP to their respective diphosphate derivatives. Probably excludes non-canonical purines from DNA/RNA precursor pool, thus preventing their incorporation into DNA/RNA and avoiding chromosomal lesions.</text>
</comment>
<comment type="cofactor">
    <cofactor evidence="11">
        <name>Mg(2+)</name>
        <dbReference type="ChEBI" id="CHEBI:18420"/>
    </cofactor>
    <cofactor evidence="11">
        <name>Mn(2+)</name>
        <dbReference type="ChEBI" id="CHEBI:29035"/>
    </cofactor>
    <text evidence="11">Binds 1 divalent metal cation per subunit; can use either Mg(2+) or Mn(2+).</text>
</comment>
<keyword evidence="3 11" id="KW-0547">Nucleotide-binding</keyword>
<dbReference type="InterPro" id="IPR026533">
    <property type="entry name" value="NTPase/PRRC1"/>
</dbReference>
<dbReference type="FunFam" id="3.90.950.10:FF:000002">
    <property type="entry name" value="Inosine/xanthosine triphosphatase"/>
    <property type="match status" value="1"/>
</dbReference>
<dbReference type="AlphaFoldDB" id="A0A5C6RMI7"/>
<keyword evidence="5 11" id="KW-0460">Magnesium</keyword>
<dbReference type="OrthoDB" id="164951at2"/>
<dbReference type="RefSeq" id="WP_147167232.1">
    <property type="nucleotide sequence ID" value="NZ_VOOR01000016.1"/>
</dbReference>
<dbReference type="InterPro" id="IPR002786">
    <property type="entry name" value="Non_canon_purine_NTPase"/>
</dbReference>
<proteinExistence type="inferred from homology"/>
<evidence type="ECO:0000256" key="3">
    <source>
        <dbReference type="ARBA" id="ARBA00022741"/>
    </source>
</evidence>
<comment type="caution">
    <text evidence="11">Lacks conserved residue(s) required for the propagation of feature annotation.</text>
</comment>
<dbReference type="SUPFAM" id="SSF52972">
    <property type="entry name" value="ITPase-like"/>
    <property type="match status" value="1"/>
</dbReference>
<evidence type="ECO:0000256" key="9">
    <source>
        <dbReference type="ARBA" id="ARBA00048781"/>
    </source>
</evidence>
<dbReference type="NCBIfam" id="TIGR00258">
    <property type="entry name" value="inosine/xanthosine triphosphatase"/>
    <property type="match status" value="1"/>
</dbReference>
<accession>A0A5C6RMI7</accession>
<dbReference type="GO" id="GO:0046872">
    <property type="term" value="F:metal ion binding"/>
    <property type="evidence" value="ECO:0007669"/>
    <property type="project" value="UniProtKB-KW"/>
</dbReference>
<dbReference type="Pfam" id="PF01931">
    <property type="entry name" value="NTPase_I-T"/>
    <property type="match status" value="1"/>
</dbReference>
<dbReference type="PANTHER" id="PTHR34699">
    <property type="match status" value="1"/>
</dbReference>
<evidence type="ECO:0000256" key="8">
    <source>
        <dbReference type="ARBA" id="ARBA00048174"/>
    </source>
</evidence>
<comment type="catalytic activity">
    <reaction evidence="8 11">
        <text>ITP + H2O = IDP + phosphate + H(+)</text>
        <dbReference type="Rhea" id="RHEA:28330"/>
        <dbReference type="ChEBI" id="CHEBI:15377"/>
        <dbReference type="ChEBI" id="CHEBI:15378"/>
        <dbReference type="ChEBI" id="CHEBI:43474"/>
        <dbReference type="ChEBI" id="CHEBI:58280"/>
        <dbReference type="ChEBI" id="CHEBI:61402"/>
        <dbReference type="EC" id="3.6.1.73"/>
    </reaction>
</comment>
<keyword evidence="7 11" id="KW-0464">Manganese</keyword>
<protein>
    <recommendedName>
        <fullName evidence="11">Probable inosine/xanthosine triphosphatase</fullName>
        <shortName evidence="11">ITPase/XTPase</shortName>
        <ecNumber evidence="11">3.6.1.73</ecNumber>
    </recommendedName>
    <alternativeName>
        <fullName evidence="11">Non-canonical purine NTP phosphatase</fullName>
    </alternativeName>
    <alternativeName>
        <fullName evidence="11">Non-standard purine NTP phosphatase</fullName>
    </alternativeName>
    <alternativeName>
        <fullName evidence="11">Nucleoside-triphosphate phosphatase</fullName>
        <shortName evidence="11">NTPase</shortName>
    </alternativeName>
</protein>
<evidence type="ECO:0000313" key="14">
    <source>
        <dbReference type="Proteomes" id="UP000321580"/>
    </source>
</evidence>
<comment type="catalytic activity">
    <reaction evidence="9 11">
        <text>XTP + H2O = XDP + phosphate + H(+)</text>
        <dbReference type="Rhea" id="RHEA:28406"/>
        <dbReference type="ChEBI" id="CHEBI:15377"/>
        <dbReference type="ChEBI" id="CHEBI:15378"/>
        <dbReference type="ChEBI" id="CHEBI:43474"/>
        <dbReference type="ChEBI" id="CHEBI:59884"/>
        <dbReference type="ChEBI" id="CHEBI:61314"/>
        <dbReference type="EC" id="3.6.1.73"/>
    </reaction>
</comment>
<comment type="cofactor">
    <cofactor evidence="1">
        <name>Mn(2+)</name>
        <dbReference type="ChEBI" id="CHEBI:29035"/>
    </cofactor>
</comment>
<evidence type="ECO:0000256" key="2">
    <source>
        <dbReference type="ARBA" id="ARBA00022723"/>
    </source>
</evidence>
<dbReference type="NCBIfam" id="NF003459">
    <property type="entry name" value="PRK05074.1"/>
    <property type="match status" value="1"/>
</dbReference>
<dbReference type="PANTHER" id="PTHR34699:SF2">
    <property type="entry name" value="NON-CANONICAL PURINE NTP PHOSPHATASE_PRRC1 DOMAIN-CONTAINING PROTEIN"/>
    <property type="match status" value="1"/>
</dbReference>
<dbReference type="GO" id="GO:0000166">
    <property type="term" value="F:nucleotide binding"/>
    <property type="evidence" value="ECO:0007669"/>
    <property type="project" value="UniProtKB-KW"/>
</dbReference>
<evidence type="ECO:0000313" key="13">
    <source>
        <dbReference type="EMBL" id="TXB63407.1"/>
    </source>
</evidence>
<gene>
    <name evidence="13" type="primary">yjjX</name>
    <name evidence="13" type="ORF">FRY97_09555</name>
</gene>
<dbReference type="InterPro" id="IPR029001">
    <property type="entry name" value="ITPase-like_fam"/>
</dbReference>
<dbReference type="GO" id="GO:0006772">
    <property type="term" value="P:thiamine metabolic process"/>
    <property type="evidence" value="ECO:0007669"/>
    <property type="project" value="TreeGrafter"/>
</dbReference>
<evidence type="ECO:0000256" key="1">
    <source>
        <dbReference type="ARBA" id="ARBA00001936"/>
    </source>
</evidence>
<sequence length="176" mass="18960">MITVVAASQNPVKQLAVREAFSQAFPSQKIKVAGVSVASGVADQPMTDEATLQGAINRARNARALHPNAQFWVGLEGGVDECPVSGMQSFGWMHILSPDREQSCRSASFPLPTAAVKALKAGEELGPVMDQLFHEHNSRQKGGAVGLLTNELVSRKDLYVQPLIFALVPFLHPGRF</sequence>
<evidence type="ECO:0000256" key="10">
    <source>
        <dbReference type="ARBA" id="ARBA00060855"/>
    </source>
</evidence>
<dbReference type="GO" id="GO:0103023">
    <property type="term" value="F:ITPase activity"/>
    <property type="evidence" value="ECO:0007669"/>
    <property type="project" value="UniProtKB-EC"/>
</dbReference>
<dbReference type="EMBL" id="VOOR01000016">
    <property type="protein sequence ID" value="TXB63407.1"/>
    <property type="molecule type" value="Genomic_DNA"/>
</dbReference>
<evidence type="ECO:0000256" key="4">
    <source>
        <dbReference type="ARBA" id="ARBA00022801"/>
    </source>
</evidence>
<dbReference type="Proteomes" id="UP000321580">
    <property type="component" value="Unassembled WGS sequence"/>
</dbReference>
<dbReference type="GO" id="GO:0009117">
    <property type="term" value="P:nucleotide metabolic process"/>
    <property type="evidence" value="ECO:0007669"/>
    <property type="project" value="UniProtKB-KW"/>
</dbReference>
<evidence type="ECO:0000259" key="12">
    <source>
        <dbReference type="Pfam" id="PF01931"/>
    </source>
</evidence>
<comment type="caution">
    <text evidence="13">The sequence shown here is derived from an EMBL/GenBank/DDBJ whole genome shotgun (WGS) entry which is preliminary data.</text>
</comment>
<keyword evidence="14" id="KW-1185">Reference proteome</keyword>
<reference evidence="13 14" key="1">
    <citation type="submission" date="2019-08" db="EMBL/GenBank/DDBJ databases">
        <title>Genome of Phaeodactylibacter luteus.</title>
        <authorList>
            <person name="Bowman J.P."/>
        </authorList>
    </citation>
    <scope>NUCLEOTIDE SEQUENCE [LARGE SCALE GENOMIC DNA]</scope>
    <source>
        <strain evidence="13 14">KCTC 42180</strain>
    </source>
</reference>
<comment type="similarity">
    <text evidence="10 11">Belongs to the YjjX NTPase family.</text>
</comment>
<dbReference type="InterPro" id="IPR050299">
    <property type="entry name" value="YjjX_NTPase"/>
</dbReference>
<name>A0A5C6RMI7_9BACT</name>
<dbReference type="EC" id="3.6.1.73" evidence="11"/>
<comment type="subunit">
    <text evidence="11">Homodimer.</text>
</comment>
<organism evidence="13 14">
    <name type="scientific">Phaeodactylibacter luteus</name>
    <dbReference type="NCBI Taxonomy" id="1564516"/>
    <lineage>
        <taxon>Bacteria</taxon>
        <taxon>Pseudomonadati</taxon>
        <taxon>Bacteroidota</taxon>
        <taxon>Saprospiria</taxon>
        <taxon>Saprospirales</taxon>
        <taxon>Haliscomenobacteraceae</taxon>
        <taxon>Phaeodactylibacter</taxon>
    </lineage>
</organism>
<evidence type="ECO:0000256" key="6">
    <source>
        <dbReference type="ARBA" id="ARBA00023080"/>
    </source>
</evidence>
<keyword evidence="6 11" id="KW-0546">Nucleotide metabolism</keyword>
<keyword evidence="4 11" id="KW-0378">Hydrolase</keyword>
<evidence type="ECO:0000256" key="11">
    <source>
        <dbReference type="HAMAP-Rule" id="MF_00648"/>
    </source>
</evidence>
<dbReference type="HAMAP" id="MF_00648">
    <property type="entry name" value="Non_canon_purine_NTPase_YjjX"/>
    <property type="match status" value="1"/>
</dbReference>
<evidence type="ECO:0000256" key="7">
    <source>
        <dbReference type="ARBA" id="ARBA00023211"/>
    </source>
</evidence>
<keyword evidence="2 11" id="KW-0479">Metal-binding</keyword>
<feature type="domain" description="Non-canonical purine NTP phosphatase/PRRC1" evidence="12">
    <location>
        <begin position="7"/>
        <end position="171"/>
    </location>
</feature>